<dbReference type="GO" id="GO:0005737">
    <property type="term" value="C:cytoplasm"/>
    <property type="evidence" value="ECO:0007669"/>
    <property type="project" value="TreeGrafter"/>
</dbReference>
<feature type="non-terminal residue" evidence="4">
    <location>
        <position position="1"/>
    </location>
</feature>
<reference evidence="4" key="1">
    <citation type="submission" date="2020-04" db="EMBL/GenBank/DDBJ databases">
        <authorList>
            <person name="Zhang T."/>
        </authorList>
    </citation>
    <scope>NUCLEOTIDE SEQUENCE</scope>
    <source>
        <strain evidence="4">HKST-UBA01</strain>
    </source>
</reference>
<proteinExistence type="predicted"/>
<name>A0A956M2G7_UNCEI</name>
<evidence type="ECO:0000256" key="2">
    <source>
        <dbReference type="ARBA" id="ARBA00023043"/>
    </source>
</evidence>
<dbReference type="PROSITE" id="PS50088">
    <property type="entry name" value="ANK_REPEAT"/>
    <property type="match status" value="2"/>
</dbReference>
<accession>A0A956M2G7</accession>
<evidence type="ECO:0000256" key="1">
    <source>
        <dbReference type="ARBA" id="ARBA00022737"/>
    </source>
</evidence>
<dbReference type="Gene3D" id="1.25.40.20">
    <property type="entry name" value="Ankyrin repeat-containing domain"/>
    <property type="match status" value="1"/>
</dbReference>
<dbReference type="Proteomes" id="UP000697710">
    <property type="component" value="Unassembled WGS sequence"/>
</dbReference>
<gene>
    <name evidence="4" type="ORF">KC729_18170</name>
</gene>
<feature type="repeat" description="ANK" evidence="3">
    <location>
        <begin position="19"/>
        <end position="51"/>
    </location>
</feature>
<dbReference type="SMART" id="SM00248">
    <property type="entry name" value="ANK"/>
    <property type="match status" value="3"/>
</dbReference>
<evidence type="ECO:0000256" key="3">
    <source>
        <dbReference type="PROSITE-ProRule" id="PRU00023"/>
    </source>
</evidence>
<dbReference type="InterPro" id="IPR050745">
    <property type="entry name" value="Multifunctional_regulatory"/>
</dbReference>
<dbReference type="SUPFAM" id="SSF48403">
    <property type="entry name" value="Ankyrin repeat"/>
    <property type="match status" value="1"/>
</dbReference>
<dbReference type="PANTHER" id="PTHR24189">
    <property type="entry name" value="MYOTROPHIN"/>
    <property type="match status" value="1"/>
</dbReference>
<dbReference type="InterPro" id="IPR036770">
    <property type="entry name" value="Ankyrin_rpt-contain_sf"/>
</dbReference>
<keyword evidence="1" id="KW-0677">Repeat</keyword>
<reference evidence="4" key="2">
    <citation type="journal article" date="2021" name="Microbiome">
        <title>Successional dynamics and alternative stable states in a saline activated sludge microbial community over 9 years.</title>
        <authorList>
            <person name="Wang Y."/>
            <person name="Ye J."/>
            <person name="Ju F."/>
            <person name="Liu L."/>
            <person name="Boyd J.A."/>
            <person name="Deng Y."/>
            <person name="Parks D.H."/>
            <person name="Jiang X."/>
            <person name="Yin X."/>
            <person name="Woodcroft B.J."/>
            <person name="Tyson G.W."/>
            <person name="Hugenholtz P."/>
            <person name="Polz M.F."/>
            <person name="Zhang T."/>
        </authorList>
    </citation>
    <scope>NUCLEOTIDE SEQUENCE</scope>
    <source>
        <strain evidence="4">HKST-UBA01</strain>
    </source>
</reference>
<dbReference type="AlphaFoldDB" id="A0A956M2G7"/>
<dbReference type="PANTHER" id="PTHR24189:SF50">
    <property type="entry name" value="ANKYRIN REPEAT AND SOCS BOX PROTEIN 2"/>
    <property type="match status" value="1"/>
</dbReference>
<dbReference type="Pfam" id="PF12796">
    <property type="entry name" value="Ank_2"/>
    <property type="match status" value="1"/>
</dbReference>
<comment type="caution">
    <text evidence="4">The sequence shown here is derived from an EMBL/GenBank/DDBJ whole genome shotgun (WGS) entry which is preliminary data.</text>
</comment>
<organism evidence="4 5">
    <name type="scientific">Eiseniibacteriota bacterium</name>
    <dbReference type="NCBI Taxonomy" id="2212470"/>
    <lineage>
        <taxon>Bacteria</taxon>
        <taxon>Candidatus Eiseniibacteriota</taxon>
    </lineage>
</organism>
<dbReference type="InterPro" id="IPR002110">
    <property type="entry name" value="Ankyrin_rpt"/>
</dbReference>
<evidence type="ECO:0000313" key="4">
    <source>
        <dbReference type="EMBL" id="MCA9729618.1"/>
    </source>
</evidence>
<dbReference type="EMBL" id="JAGQHR010000770">
    <property type="protein sequence ID" value="MCA9729618.1"/>
    <property type="molecule type" value="Genomic_DNA"/>
</dbReference>
<dbReference type="PROSITE" id="PS50297">
    <property type="entry name" value="ANK_REP_REGION"/>
    <property type="match status" value="2"/>
</dbReference>
<sequence length="156" mass="16845">ALRVLVEAGADPDLRDDRNGWSPLLHAVHKNQLVAVKTLLALGADPDLGGRGGYTPLMMAAGYGYPEIARELLSHGADPRRCLRNGENALMMAATGALDLDRFTLGSCQAETVRLLLERDPGLVLPDTPLGRVEKRFLRVRGCDDVLALLRGHGID</sequence>
<feature type="repeat" description="ANK" evidence="3">
    <location>
        <begin position="52"/>
        <end position="78"/>
    </location>
</feature>
<evidence type="ECO:0000313" key="5">
    <source>
        <dbReference type="Proteomes" id="UP000697710"/>
    </source>
</evidence>
<protein>
    <submittedName>
        <fullName evidence="4">Ankyrin repeat domain-containing protein</fullName>
    </submittedName>
</protein>
<keyword evidence="2 3" id="KW-0040">ANK repeat</keyword>